<protein>
    <submittedName>
        <fullName evidence="1">Uncharacterized protein</fullName>
    </submittedName>
</protein>
<dbReference type="EMBL" id="BSTK01000007">
    <property type="protein sequence ID" value="GLY87117.1"/>
    <property type="molecule type" value="Genomic_DNA"/>
</dbReference>
<dbReference type="Proteomes" id="UP001165074">
    <property type="component" value="Unassembled WGS sequence"/>
</dbReference>
<keyword evidence="2" id="KW-1185">Reference proteome</keyword>
<gene>
    <name evidence="1" type="ORF">Airi02_050460</name>
</gene>
<organism evidence="1 2">
    <name type="scientific">Actinoallomurus iriomotensis</name>
    <dbReference type="NCBI Taxonomy" id="478107"/>
    <lineage>
        <taxon>Bacteria</taxon>
        <taxon>Bacillati</taxon>
        <taxon>Actinomycetota</taxon>
        <taxon>Actinomycetes</taxon>
        <taxon>Streptosporangiales</taxon>
        <taxon>Thermomonosporaceae</taxon>
        <taxon>Actinoallomurus</taxon>
    </lineage>
</organism>
<sequence>MPHLQGVLHFLESSPLYLLGETLRKESDYRSFFFGANRSPHPLTPPDRAKAFPSTRWTNVYSTTTGREYRMENAASRP</sequence>
<reference evidence="1" key="1">
    <citation type="submission" date="2023-03" db="EMBL/GenBank/DDBJ databases">
        <title>Actinoallomurus iriomotensis NBRC 103684.</title>
        <authorList>
            <person name="Ichikawa N."/>
            <person name="Sato H."/>
            <person name="Tonouchi N."/>
        </authorList>
    </citation>
    <scope>NUCLEOTIDE SEQUENCE</scope>
    <source>
        <strain evidence="1">NBRC 103684</strain>
    </source>
</reference>
<accession>A0A9W6S7H2</accession>
<dbReference type="AlphaFoldDB" id="A0A9W6S7H2"/>
<proteinExistence type="predicted"/>
<evidence type="ECO:0000313" key="1">
    <source>
        <dbReference type="EMBL" id="GLY87117.1"/>
    </source>
</evidence>
<name>A0A9W6S7H2_9ACTN</name>
<comment type="caution">
    <text evidence="1">The sequence shown here is derived from an EMBL/GenBank/DDBJ whole genome shotgun (WGS) entry which is preliminary data.</text>
</comment>
<evidence type="ECO:0000313" key="2">
    <source>
        <dbReference type="Proteomes" id="UP001165074"/>
    </source>
</evidence>